<dbReference type="Gene3D" id="3.30.300.30">
    <property type="match status" value="1"/>
</dbReference>
<reference evidence="10" key="1">
    <citation type="submission" date="2017-09" db="EMBL/GenBank/DDBJ databases">
        <title>Developmental regulation of the expression of Amaryllidaceae alkaloid biosynthetic genes in Narcissus papyraceus.</title>
        <authorList>
            <person name="Hotchandani T."/>
            <person name="Desgagne-Penix I."/>
        </authorList>
    </citation>
    <scope>NUCLEOTIDE SEQUENCE</scope>
</reference>
<feature type="domain" description="AMP-binding enzyme C-terminal" evidence="9">
    <location>
        <begin position="446"/>
        <end position="520"/>
    </location>
</feature>
<protein>
    <recommendedName>
        <fullName evidence="2">4-coumarate--CoA ligase</fullName>
        <ecNumber evidence="2">6.2.1.12</ecNumber>
    </recommendedName>
</protein>
<dbReference type="Pfam" id="PF00501">
    <property type="entry name" value="AMP-binding"/>
    <property type="match status" value="1"/>
</dbReference>
<sequence length="537" mass="59237">MAASSFNPVTSVYISPRPPLAFPSDPTLSMVPFLFRNLPSYPHRPALVDSNSGQSLTFQQLRSLVSTFASFLSCRHNITKGDVVLIFSPNSLFFPLSFLSIISLGAIATTVNPQYTLQELSKQALDSNAKLVLTTPELLENVKPLNLPTILLSRSLYDDLASNSSSALGLFRPPKISQNDTAALLYSSGTTGTSKGVILTHRNFITTSLMVTADQDEDVANYNTYLCFLPMFHVFGLSIVIYSQLQRGNTVVVMERFDMEGMLRAVETYRVSHLFVVPPVMVGLVKFGKAMGKKYDLGCLRWVCSGAAPLGSDVMAEFAKNFPNVEVVQGYGMTETTSIISLEIPEGQNRQYGSTGYLMPGIEAKVISVDTSKPVPPNQKGELLFRGPNIMQGYFNNPQATQLTLDEEGWLHTGDLGYFDEKGQLYIQDRIKELIKCKGFQVAPAELEAVLTSHPMILDAAVVPMEDDEAGQVPIAFVIPRNSLLTKEDVQEFVARQVAPFKRLRRVVFVKSIPKTASGKILRRELVKNAKTLRSKL</sequence>
<evidence type="ECO:0000256" key="4">
    <source>
        <dbReference type="ARBA" id="ARBA00022741"/>
    </source>
</evidence>
<dbReference type="SUPFAM" id="SSF56801">
    <property type="entry name" value="Acetyl-CoA synthetase-like"/>
    <property type="match status" value="1"/>
</dbReference>
<dbReference type="GO" id="GO:0009698">
    <property type="term" value="P:phenylpropanoid metabolic process"/>
    <property type="evidence" value="ECO:0007669"/>
    <property type="project" value="UniProtKB-ARBA"/>
</dbReference>
<dbReference type="InterPro" id="IPR025110">
    <property type="entry name" value="AMP-bd_C"/>
</dbReference>
<dbReference type="Pfam" id="PF13193">
    <property type="entry name" value="AMP-binding_C"/>
    <property type="match status" value="1"/>
</dbReference>
<dbReference type="PANTHER" id="PTHR24096:SF425">
    <property type="entry name" value="4-COUMARATE--COA LIGASE-LIKE 7"/>
    <property type="match status" value="1"/>
</dbReference>
<accession>A0A346TLF0</accession>
<keyword evidence="3 10" id="KW-0436">Ligase</keyword>
<proteinExistence type="evidence at transcript level"/>
<evidence type="ECO:0000256" key="3">
    <source>
        <dbReference type="ARBA" id="ARBA00022598"/>
    </source>
</evidence>
<dbReference type="GO" id="GO:0005524">
    <property type="term" value="F:ATP binding"/>
    <property type="evidence" value="ECO:0007669"/>
    <property type="project" value="UniProtKB-KW"/>
</dbReference>
<dbReference type="GO" id="GO:0016207">
    <property type="term" value="F:4-coumarate-CoA ligase activity"/>
    <property type="evidence" value="ECO:0007669"/>
    <property type="project" value="UniProtKB-EC"/>
</dbReference>
<organism evidence="10">
    <name type="scientific">Narcissus papyraceus</name>
    <name type="common">Paperwhite narcissus</name>
    <dbReference type="NCBI Taxonomy" id="54854"/>
    <lineage>
        <taxon>Eukaryota</taxon>
        <taxon>Viridiplantae</taxon>
        <taxon>Streptophyta</taxon>
        <taxon>Embryophyta</taxon>
        <taxon>Tracheophyta</taxon>
        <taxon>Spermatophyta</taxon>
        <taxon>Magnoliopsida</taxon>
        <taxon>Liliopsida</taxon>
        <taxon>Asparagales</taxon>
        <taxon>Amaryllidaceae</taxon>
        <taxon>Amaryllidoideae</taxon>
        <taxon>Narcissus</taxon>
    </lineage>
</organism>
<keyword evidence="5" id="KW-0067">ATP-binding</keyword>
<dbReference type="InterPro" id="IPR000873">
    <property type="entry name" value="AMP-dep_synth/lig_dom"/>
</dbReference>
<evidence type="ECO:0000256" key="1">
    <source>
        <dbReference type="ARBA" id="ARBA00006432"/>
    </source>
</evidence>
<gene>
    <name evidence="10" type="primary">4CL3</name>
</gene>
<keyword evidence="4" id="KW-0547">Nucleotide-binding</keyword>
<dbReference type="CDD" id="cd05904">
    <property type="entry name" value="4CL"/>
    <property type="match status" value="1"/>
</dbReference>
<name>A0A346TLF0_NARPA</name>
<evidence type="ECO:0000259" key="8">
    <source>
        <dbReference type="Pfam" id="PF00501"/>
    </source>
</evidence>
<dbReference type="PANTHER" id="PTHR24096">
    <property type="entry name" value="LONG-CHAIN-FATTY-ACID--COA LIGASE"/>
    <property type="match status" value="1"/>
</dbReference>
<feature type="domain" description="AMP-dependent synthetase/ligase" evidence="8">
    <location>
        <begin position="36"/>
        <end position="395"/>
    </location>
</feature>
<evidence type="ECO:0000256" key="7">
    <source>
        <dbReference type="ARBA" id="ARBA00056037"/>
    </source>
</evidence>
<evidence type="ECO:0000256" key="6">
    <source>
        <dbReference type="ARBA" id="ARBA00034252"/>
    </source>
</evidence>
<dbReference type="InterPro" id="IPR042099">
    <property type="entry name" value="ANL_N_sf"/>
</dbReference>
<dbReference type="AlphaFoldDB" id="A0A346TLF0"/>
<dbReference type="FunFam" id="3.30.300.30:FF:000007">
    <property type="entry name" value="4-coumarate--CoA ligase 2"/>
    <property type="match status" value="1"/>
</dbReference>
<dbReference type="Gene3D" id="3.40.50.12780">
    <property type="entry name" value="N-terminal domain of ligase-like"/>
    <property type="match status" value="1"/>
</dbReference>
<evidence type="ECO:0000313" key="10">
    <source>
        <dbReference type="EMBL" id="AXU39900.1"/>
    </source>
</evidence>
<dbReference type="EC" id="6.2.1.12" evidence="2"/>
<dbReference type="EMBL" id="MF979864">
    <property type="protein sequence ID" value="AXU39900.1"/>
    <property type="molecule type" value="mRNA"/>
</dbReference>
<dbReference type="GO" id="GO:0106290">
    <property type="term" value="F:trans-cinnamate-CoA ligase activity"/>
    <property type="evidence" value="ECO:0007669"/>
    <property type="project" value="UniProtKB-ARBA"/>
</dbReference>
<dbReference type="InterPro" id="IPR045851">
    <property type="entry name" value="AMP-bd_C_sf"/>
</dbReference>
<comment type="function">
    <text evidence="7">Produces CoA thioesters of a variety of hydroxy- and methoxy-substituted cinnamic acids, which are used to synthesize several phenylpropanoid-derived compounds, including anthocyanins, flavonoids, isoflavonoids, coumarins, lignin, suberin and wall-bound phenolics.</text>
</comment>
<comment type="similarity">
    <text evidence="1">Belongs to the ATP-dependent AMP-binding enzyme family.</text>
</comment>
<dbReference type="PROSITE" id="PS00455">
    <property type="entry name" value="AMP_BINDING"/>
    <property type="match status" value="1"/>
</dbReference>
<dbReference type="FunFam" id="3.40.50.12780:FF:000003">
    <property type="entry name" value="Long-chain-fatty-acid--CoA ligase FadD"/>
    <property type="match status" value="1"/>
</dbReference>
<evidence type="ECO:0000256" key="5">
    <source>
        <dbReference type="ARBA" id="ARBA00022840"/>
    </source>
</evidence>
<evidence type="ECO:0000256" key="2">
    <source>
        <dbReference type="ARBA" id="ARBA00012959"/>
    </source>
</evidence>
<evidence type="ECO:0000259" key="9">
    <source>
        <dbReference type="Pfam" id="PF13193"/>
    </source>
</evidence>
<dbReference type="InterPro" id="IPR020845">
    <property type="entry name" value="AMP-binding_CS"/>
</dbReference>
<comment type="catalytic activity">
    <reaction evidence="6">
        <text>(E)-4-coumarate + ATP + CoA = (E)-4-coumaroyl-CoA + AMP + diphosphate</text>
        <dbReference type="Rhea" id="RHEA:19641"/>
        <dbReference type="ChEBI" id="CHEBI:12876"/>
        <dbReference type="ChEBI" id="CHEBI:30616"/>
        <dbReference type="ChEBI" id="CHEBI:33019"/>
        <dbReference type="ChEBI" id="CHEBI:57287"/>
        <dbReference type="ChEBI" id="CHEBI:85008"/>
        <dbReference type="ChEBI" id="CHEBI:456215"/>
        <dbReference type="EC" id="6.2.1.12"/>
    </reaction>
    <physiologicalReaction direction="left-to-right" evidence="6">
        <dbReference type="Rhea" id="RHEA:19642"/>
    </physiologicalReaction>
</comment>